<keyword evidence="1" id="KW-1133">Transmembrane helix</keyword>
<gene>
    <name evidence="2" type="ORF">J2X11_002318</name>
</gene>
<dbReference type="EMBL" id="JAVDWH010000001">
    <property type="protein sequence ID" value="MDR7087479.1"/>
    <property type="molecule type" value="Genomic_DNA"/>
</dbReference>
<keyword evidence="1" id="KW-0812">Transmembrane</keyword>
<feature type="transmembrane region" description="Helical" evidence="1">
    <location>
        <begin position="159"/>
        <end position="179"/>
    </location>
</feature>
<feature type="transmembrane region" description="Helical" evidence="1">
    <location>
        <begin position="64"/>
        <end position="81"/>
    </location>
</feature>
<evidence type="ECO:0008006" key="4">
    <source>
        <dbReference type="Google" id="ProtNLM"/>
    </source>
</evidence>
<name>A0ABU1UQM0_9ACTN</name>
<dbReference type="Proteomes" id="UP001257739">
    <property type="component" value="Unassembled WGS sequence"/>
</dbReference>
<evidence type="ECO:0000313" key="3">
    <source>
        <dbReference type="Proteomes" id="UP001257739"/>
    </source>
</evidence>
<keyword evidence="1" id="KW-0472">Membrane</keyword>
<feature type="transmembrane region" description="Helical" evidence="1">
    <location>
        <begin position="200"/>
        <end position="218"/>
    </location>
</feature>
<feature type="transmembrane region" description="Helical" evidence="1">
    <location>
        <begin position="24"/>
        <end position="57"/>
    </location>
</feature>
<sequence length="219" mass="23395">MSVLAVLLAAIGAADLIGRRIFSGFIVVIVGLLLVGAGWNTLWLAPLLGIAVFVWIVGARSDSFAGITLLAVYTVVLIALSEQLSFDDVPIQGWYDDLDIPSLATVPFDRFALGLGVVLFLTSAANVVVREVLTLTGPRVLEQEDDLQGGRVLGPLERWFVFGCAVTGNLAAIALVVAAKGILRFPEISRDKPEGLRAEYVLVGSFVSWGLALLFVPLF</sequence>
<dbReference type="RefSeq" id="WP_309971178.1">
    <property type="nucleotide sequence ID" value="NZ_JAVDWH010000001.1"/>
</dbReference>
<accession>A0ABU1UQM0</accession>
<evidence type="ECO:0000313" key="2">
    <source>
        <dbReference type="EMBL" id="MDR7087479.1"/>
    </source>
</evidence>
<proteinExistence type="predicted"/>
<comment type="caution">
    <text evidence="2">The sequence shown here is derived from an EMBL/GenBank/DDBJ whole genome shotgun (WGS) entry which is preliminary data.</text>
</comment>
<organism evidence="2 3">
    <name type="scientific">Aeromicrobium panaciterrae</name>
    <dbReference type="NCBI Taxonomy" id="363861"/>
    <lineage>
        <taxon>Bacteria</taxon>
        <taxon>Bacillati</taxon>
        <taxon>Actinomycetota</taxon>
        <taxon>Actinomycetes</taxon>
        <taxon>Propionibacteriales</taxon>
        <taxon>Nocardioidaceae</taxon>
        <taxon>Aeromicrobium</taxon>
    </lineage>
</organism>
<evidence type="ECO:0000256" key="1">
    <source>
        <dbReference type="SAM" id="Phobius"/>
    </source>
</evidence>
<reference evidence="2 3" key="1">
    <citation type="submission" date="2023-07" db="EMBL/GenBank/DDBJ databases">
        <title>Sorghum-associated microbial communities from plants grown in Nebraska, USA.</title>
        <authorList>
            <person name="Schachtman D."/>
        </authorList>
    </citation>
    <scope>NUCLEOTIDE SEQUENCE [LARGE SCALE GENOMIC DNA]</scope>
    <source>
        <strain evidence="2 3">BE248</strain>
    </source>
</reference>
<keyword evidence="3" id="KW-1185">Reference proteome</keyword>
<protein>
    <recommendedName>
        <fullName evidence="4">Prepilin type IV endopeptidase peptidase domain-containing protein</fullName>
    </recommendedName>
</protein>